<keyword evidence="1" id="KW-0812">Transmembrane</keyword>
<reference evidence="2" key="1">
    <citation type="submission" date="2023-10" db="EMBL/GenBank/DDBJ databases">
        <title>Genome assembly of Pristionchus species.</title>
        <authorList>
            <person name="Yoshida K."/>
            <person name="Sommer R.J."/>
        </authorList>
    </citation>
    <scope>NUCLEOTIDE SEQUENCE</scope>
    <source>
        <strain evidence="2">RS5133</strain>
    </source>
</reference>
<keyword evidence="1" id="KW-1133">Transmembrane helix</keyword>
<dbReference type="AlphaFoldDB" id="A0AAV5WHK1"/>
<evidence type="ECO:0000313" key="3">
    <source>
        <dbReference type="Proteomes" id="UP001432322"/>
    </source>
</evidence>
<organism evidence="2 3">
    <name type="scientific">Pristionchus fissidentatus</name>
    <dbReference type="NCBI Taxonomy" id="1538716"/>
    <lineage>
        <taxon>Eukaryota</taxon>
        <taxon>Metazoa</taxon>
        <taxon>Ecdysozoa</taxon>
        <taxon>Nematoda</taxon>
        <taxon>Chromadorea</taxon>
        <taxon>Rhabditida</taxon>
        <taxon>Rhabditina</taxon>
        <taxon>Diplogasteromorpha</taxon>
        <taxon>Diplogasteroidea</taxon>
        <taxon>Neodiplogasteridae</taxon>
        <taxon>Pristionchus</taxon>
    </lineage>
</organism>
<name>A0AAV5WHK1_9BILA</name>
<protein>
    <submittedName>
        <fullName evidence="2">Uncharacterized protein</fullName>
    </submittedName>
</protein>
<feature type="non-terminal residue" evidence="2">
    <location>
        <position position="1"/>
    </location>
</feature>
<comment type="caution">
    <text evidence="2">The sequence shown here is derived from an EMBL/GenBank/DDBJ whole genome shotgun (WGS) entry which is preliminary data.</text>
</comment>
<feature type="transmembrane region" description="Helical" evidence="1">
    <location>
        <begin position="75"/>
        <end position="92"/>
    </location>
</feature>
<gene>
    <name evidence="2" type="ORF">PFISCL1PPCAC_23053</name>
</gene>
<evidence type="ECO:0000313" key="2">
    <source>
        <dbReference type="EMBL" id="GMT31756.1"/>
    </source>
</evidence>
<proteinExistence type="predicted"/>
<keyword evidence="1" id="KW-0472">Membrane</keyword>
<evidence type="ECO:0000256" key="1">
    <source>
        <dbReference type="SAM" id="Phobius"/>
    </source>
</evidence>
<dbReference type="EMBL" id="BTSY01000006">
    <property type="protein sequence ID" value="GMT31756.1"/>
    <property type="molecule type" value="Genomic_DNA"/>
</dbReference>
<dbReference type="Proteomes" id="UP001432322">
    <property type="component" value="Unassembled WGS sequence"/>
</dbReference>
<keyword evidence="3" id="KW-1185">Reference proteome</keyword>
<sequence length="155" mass="17553">APRMLSRVLVRLPSRSIGRPSLRRLAEAPRKDSMEEARFSKSAAFQGRRGRGAGVVGQSIHFDYYMTDEFNNKKLLSAIGSIAALVLYFGWLREPSDLDEIMSTPPHILTSSLERKMLRDQIKQAKEKGESTELLEAQLEYVDVKEAALKVQFKK</sequence>
<accession>A0AAV5WHK1</accession>